<evidence type="ECO:0000313" key="3">
    <source>
        <dbReference type="Proteomes" id="UP000182227"/>
    </source>
</evidence>
<feature type="transmembrane region" description="Helical" evidence="1">
    <location>
        <begin position="12"/>
        <end position="32"/>
    </location>
</feature>
<dbReference type="AlphaFoldDB" id="A0A0U1DU92"/>
<organism evidence="2 3">
    <name type="scientific">Mycolicibacterium conceptionense</name>
    <dbReference type="NCBI Taxonomy" id="451644"/>
    <lineage>
        <taxon>Bacteria</taxon>
        <taxon>Bacillati</taxon>
        <taxon>Actinomycetota</taxon>
        <taxon>Actinomycetes</taxon>
        <taxon>Mycobacteriales</taxon>
        <taxon>Mycobacteriaceae</taxon>
        <taxon>Mycolicibacterium</taxon>
    </lineage>
</organism>
<keyword evidence="2" id="KW-0012">Acyltransferase</keyword>
<keyword evidence="1" id="KW-1133">Transmembrane helix</keyword>
<dbReference type="EMBL" id="CTEF01000005">
    <property type="protein sequence ID" value="CQD22938.1"/>
    <property type="molecule type" value="Genomic_DNA"/>
</dbReference>
<name>A0A0U1DU92_9MYCO</name>
<keyword evidence="2" id="KW-0808">Transferase</keyword>
<protein>
    <submittedName>
        <fullName evidence="2">Acyltransferase</fullName>
    </submittedName>
</protein>
<dbReference type="Proteomes" id="UP000182227">
    <property type="component" value="Unassembled WGS sequence"/>
</dbReference>
<keyword evidence="1" id="KW-0812">Transmembrane</keyword>
<gene>
    <name evidence="2" type="ORF">BN970_05474</name>
</gene>
<accession>A0A0U1DU92</accession>
<keyword evidence="1" id="KW-0472">Membrane</keyword>
<evidence type="ECO:0000313" key="2">
    <source>
        <dbReference type="EMBL" id="CQD22938.1"/>
    </source>
</evidence>
<sequence length="40" mass="4505">MEFVLGWNVYTGSATVLFVVTLAVTVPFAWLLHRVTRPRG</sequence>
<evidence type="ECO:0000256" key="1">
    <source>
        <dbReference type="SAM" id="Phobius"/>
    </source>
</evidence>
<proteinExistence type="predicted"/>
<reference evidence="2 3" key="1">
    <citation type="submission" date="2015-03" db="EMBL/GenBank/DDBJ databases">
        <authorList>
            <person name="Murphy D."/>
        </authorList>
    </citation>
    <scope>NUCLEOTIDE SEQUENCE [LARGE SCALE GENOMIC DNA]</scope>
    <source>
        <strain evidence="2 3">D16</strain>
    </source>
</reference>
<dbReference type="GO" id="GO:0016746">
    <property type="term" value="F:acyltransferase activity"/>
    <property type="evidence" value="ECO:0007669"/>
    <property type="project" value="UniProtKB-KW"/>
</dbReference>